<evidence type="ECO:0000256" key="1">
    <source>
        <dbReference type="ARBA" id="ARBA00023002"/>
    </source>
</evidence>
<name>A0A1Q8HZH6_9ACTO</name>
<dbReference type="AlphaFoldDB" id="A0A1Q8HZH6"/>
<dbReference type="InterPro" id="IPR050463">
    <property type="entry name" value="Gfo/Idh/MocA_oxidrdct_glycsds"/>
</dbReference>
<dbReference type="InterPro" id="IPR000683">
    <property type="entry name" value="Gfo/Idh/MocA-like_OxRdtase_N"/>
</dbReference>
<dbReference type="Pfam" id="PF01408">
    <property type="entry name" value="GFO_IDH_MocA"/>
    <property type="match status" value="1"/>
</dbReference>
<evidence type="ECO:0000259" key="2">
    <source>
        <dbReference type="Pfam" id="PF01408"/>
    </source>
</evidence>
<evidence type="ECO:0000313" key="4">
    <source>
        <dbReference type="EMBL" id="OLL14250.1"/>
    </source>
</evidence>
<dbReference type="SUPFAM" id="SSF55347">
    <property type="entry name" value="Glyceraldehyde-3-phosphate dehydrogenase-like, C-terminal domain"/>
    <property type="match status" value="1"/>
</dbReference>
<reference evidence="4 5" key="1">
    <citation type="submission" date="2016-12" db="EMBL/GenBank/DDBJ databases">
        <title>Genomic comparison of strains in the 'Actinomyces naeslundii' group.</title>
        <authorList>
            <person name="Mughal S.R."/>
            <person name="Do T."/>
            <person name="Gilbert S.C."/>
            <person name="Witherden E.A."/>
            <person name="Didelot X."/>
            <person name="Beighton D."/>
        </authorList>
    </citation>
    <scope>NUCLEOTIDE SEQUENCE [LARGE SCALE GENOMIC DNA]</scope>
    <source>
        <strain evidence="4 5">S64C</strain>
    </source>
</reference>
<dbReference type="Gene3D" id="3.30.360.10">
    <property type="entry name" value="Dihydrodipicolinate Reductase, domain 2"/>
    <property type="match status" value="1"/>
</dbReference>
<feature type="domain" description="GFO/IDH/MocA-like oxidoreductase" evidence="3">
    <location>
        <begin position="143"/>
        <end position="291"/>
    </location>
</feature>
<evidence type="ECO:0000259" key="3">
    <source>
        <dbReference type="Pfam" id="PF22725"/>
    </source>
</evidence>
<dbReference type="Pfam" id="PF22725">
    <property type="entry name" value="GFO_IDH_MocA_C3"/>
    <property type="match status" value="1"/>
</dbReference>
<dbReference type="Gene3D" id="3.40.50.720">
    <property type="entry name" value="NAD(P)-binding Rossmann-like Domain"/>
    <property type="match status" value="1"/>
</dbReference>
<dbReference type="Proteomes" id="UP000185736">
    <property type="component" value="Unassembled WGS sequence"/>
</dbReference>
<keyword evidence="1" id="KW-0560">Oxidoreductase</keyword>
<feature type="domain" description="Gfo/Idh/MocA-like oxidoreductase N-terminal" evidence="2">
    <location>
        <begin position="7"/>
        <end position="133"/>
    </location>
</feature>
<dbReference type="GO" id="GO:0000166">
    <property type="term" value="F:nucleotide binding"/>
    <property type="evidence" value="ECO:0007669"/>
    <property type="project" value="InterPro"/>
</dbReference>
<dbReference type="PANTHER" id="PTHR43818">
    <property type="entry name" value="BCDNA.GH03377"/>
    <property type="match status" value="1"/>
</dbReference>
<dbReference type="GO" id="GO:0016491">
    <property type="term" value="F:oxidoreductase activity"/>
    <property type="evidence" value="ECO:0007669"/>
    <property type="project" value="UniProtKB-KW"/>
</dbReference>
<dbReference type="InterPro" id="IPR055170">
    <property type="entry name" value="GFO_IDH_MocA-like_dom"/>
</dbReference>
<dbReference type="SUPFAM" id="SSF51735">
    <property type="entry name" value="NAD(P)-binding Rossmann-fold domains"/>
    <property type="match status" value="1"/>
</dbReference>
<proteinExistence type="predicted"/>
<dbReference type="EMBL" id="MSGO01000038">
    <property type="protein sequence ID" value="OLL14250.1"/>
    <property type="molecule type" value="Genomic_DNA"/>
</dbReference>
<dbReference type="RefSeq" id="WP_075249720.1">
    <property type="nucleotide sequence ID" value="NZ_MSGO01000038.1"/>
</dbReference>
<protein>
    <submittedName>
        <fullName evidence="4">Dehydrogenase</fullName>
    </submittedName>
</protein>
<evidence type="ECO:0000313" key="5">
    <source>
        <dbReference type="Proteomes" id="UP000185736"/>
    </source>
</evidence>
<comment type="caution">
    <text evidence="4">The sequence shown here is derived from an EMBL/GenBank/DDBJ whole genome shotgun (WGS) entry which is preliminary data.</text>
</comment>
<sequence>MSTTPLSVAVIGAGMAGTTHANAWRQVGTVFDLGLPQVRLHTIADAYLPFAEDAAQRYGYEHAVDDWRTVAEDPDIDIVSIVVGNALHREIAEALIRAGKHVLCEKPLADTLESARAMAQAEKEAGVVTGVGFTYRRNAALAEIAKLVTEGHLGEIHHFDGRYWCDYGVDPSTPMAWRYKGPMGSGALGDVGSHLIDTAELICGPIVSVSGAAMMTSIKERPVAAGHVTRGTALGDGDCADVTYEPVENDDVATFTAHFANGAVGTFSCSRVAWGLPNSLMVDVLGTKGRVSWDLARCGEIKIDDVSSPAGLGGARRVLVNPDFPYFAKGSSMAFGGVGLTQIEQFTYQAHAFLQQVAGITPGQGALPRCASFADGYREMLLADAVARSAAAGGAAIDVSDLPELASL</sequence>
<accession>A0A1Q8HZH6</accession>
<organism evidence="4 5">
    <name type="scientific">Actinomyces oris</name>
    <dbReference type="NCBI Taxonomy" id="544580"/>
    <lineage>
        <taxon>Bacteria</taxon>
        <taxon>Bacillati</taxon>
        <taxon>Actinomycetota</taxon>
        <taxon>Actinomycetes</taxon>
        <taxon>Actinomycetales</taxon>
        <taxon>Actinomycetaceae</taxon>
        <taxon>Actinomyces</taxon>
    </lineage>
</organism>
<gene>
    <name evidence="4" type="ORF">BKH32_09060</name>
</gene>
<dbReference type="InterPro" id="IPR036291">
    <property type="entry name" value="NAD(P)-bd_dom_sf"/>
</dbReference>
<dbReference type="PANTHER" id="PTHR43818:SF11">
    <property type="entry name" value="BCDNA.GH03377"/>
    <property type="match status" value="1"/>
</dbReference>